<dbReference type="InterPro" id="IPR000337">
    <property type="entry name" value="GPCR_3"/>
</dbReference>
<keyword evidence="11" id="KW-0325">Glycoprotein</keyword>
<evidence type="ECO:0000256" key="12">
    <source>
        <dbReference type="ARBA" id="ARBA00023224"/>
    </source>
</evidence>
<dbReference type="InterPro" id="IPR017978">
    <property type="entry name" value="GPCR_3_C"/>
</dbReference>
<feature type="transmembrane region" description="Helical" evidence="13">
    <location>
        <begin position="709"/>
        <end position="730"/>
    </location>
</feature>
<keyword evidence="9" id="KW-1015">Disulfide bond</keyword>
<evidence type="ECO:0000256" key="8">
    <source>
        <dbReference type="ARBA" id="ARBA00023136"/>
    </source>
</evidence>
<dbReference type="PROSITE" id="PS00980">
    <property type="entry name" value="G_PROTEIN_RECEP_F3_2"/>
    <property type="match status" value="1"/>
</dbReference>
<comment type="similarity">
    <text evidence="2">Belongs to the G-protein coupled receptor 3 family.</text>
</comment>
<evidence type="ECO:0000256" key="7">
    <source>
        <dbReference type="ARBA" id="ARBA00023040"/>
    </source>
</evidence>
<feature type="transmembrane region" description="Helical" evidence="13">
    <location>
        <begin position="596"/>
        <end position="617"/>
    </location>
</feature>
<dbReference type="InterPro" id="IPR001828">
    <property type="entry name" value="ANF_lig-bd_rcpt"/>
</dbReference>
<feature type="transmembrane region" description="Helical" evidence="13">
    <location>
        <begin position="789"/>
        <end position="811"/>
    </location>
</feature>
<feature type="transmembrane region" description="Helical" evidence="13">
    <location>
        <begin position="637"/>
        <end position="655"/>
    </location>
</feature>
<dbReference type="PROSITE" id="PS50259">
    <property type="entry name" value="G_PROTEIN_RECEP_F3_4"/>
    <property type="match status" value="1"/>
</dbReference>
<evidence type="ECO:0000256" key="2">
    <source>
        <dbReference type="ARBA" id="ARBA00007242"/>
    </source>
</evidence>
<keyword evidence="12" id="KW-0807">Transducer</keyword>
<name>A0A210QZW7_MIZYE</name>
<dbReference type="CDD" id="cd15934">
    <property type="entry name" value="7tmC_mGluRs_group2_3"/>
    <property type="match status" value="1"/>
</dbReference>
<feature type="transmembrane region" description="Helical" evidence="13">
    <location>
        <begin position="756"/>
        <end position="777"/>
    </location>
</feature>
<protein>
    <submittedName>
        <fullName evidence="15">Metabotropic glutamate receptor</fullName>
    </submittedName>
</protein>
<evidence type="ECO:0000259" key="14">
    <source>
        <dbReference type="PROSITE" id="PS50259"/>
    </source>
</evidence>
<proteinExistence type="inferred from homology"/>
<feature type="transmembrane region" description="Helical" evidence="13">
    <location>
        <begin position="667"/>
        <end position="688"/>
    </location>
</feature>
<evidence type="ECO:0000313" key="16">
    <source>
        <dbReference type="Proteomes" id="UP000242188"/>
    </source>
</evidence>
<dbReference type="InterPro" id="IPR028082">
    <property type="entry name" value="Peripla_BP_I"/>
</dbReference>
<keyword evidence="4 13" id="KW-0812">Transmembrane</keyword>
<dbReference type="GO" id="GO:0004930">
    <property type="term" value="F:G protein-coupled receptor activity"/>
    <property type="evidence" value="ECO:0007669"/>
    <property type="project" value="UniProtKB-KW"/>
</dbReference>
<dbReference type="SUPFAM" id="SSF53822">
    <property type="entry name" value="Periplasmic binding protein-like I"/>
    <property type="match status" value="1"/>
</dbReference>
<sequence length="919" mass="103751">MAVSYRSRLLWGVVLILFYKIYLLNCIITFHGNDTGKLSRSAESANIKGDIILGGLFPVHQKGDDGAECGAINLQRGVQRLEAMLFTVDRINSDEEVLPGIILGAEVFDTCSRGTYALERSLEFIRASFANLDSADFKCDDGSIAKANATPRAIAGVIGGSYSSVSIQVANLLRLFKLPQISYASTSADLSDKKRYDYFVRTVPPDGFQAKAMADIVQLFNWTYVSTVASEGDYGQSGIESFQNEARSRNICISISIKIISNSNQDTFDTAIEDLDSKKNAMIVVLFLRVEDARNLLIAAKRKQLYNRFTWIASDGWGMQDKPVLGNEDMAEGAMTIELDSTLMPEFDTYFLKLKPGTNKRNPWFKEYWETVHECKFHGKSDLPITDQVVKNCTGQEKKLEAYQQETKVQFIYNAVYAMARSLDRMQRDVCPSTTKLCENMEKIDGERLLKDYILNTSFSDGYGATVQFDSKGDALGRYRIMNYQKNSKTKKYEYVVVGNWSMSRSLQLDVDRLVWSSGATGVFPESRCSQPCNFDQYKYIGKSGDSCCWVCITCQDFEYLKDEFTCEDCGRGRWPNKNKRDCHVLPKQYMQWDTVYALVPMVLACVGLIATLAVILTFMKFHDTPVVMASGRELSYFLLSGCLMCYFITFILIAKPSTIMCAIQRFGVGFGFSVIYSSLLTKTNRISRIFDSARRSARRPPFISPKSQIVITCILILIQILFTIVWLVIEPPGTRIYLPNGKRNEVILKCKTDDISFLVSLMYNMLLIIVCTLYAIKTRKIPENFNESKFIGFAMYTTCIIWLAFIPIYFGTLNSFQVQITTLCISISLSATVALLCLFTPKMYIIVFQPGKNVRRLTMNSASYNKKPQTTTSSILTSNNHDAFSERIKLSVNYDQRFGVTTTAEKDDKEKDTPASSL</sequence>
<evidence type="ECO:0000256" key="3">
    <source>
        <dbReference type="ARBA" id="ARBA00022475"/>
    </source>
</evidence>
<feature type="transmembrane region" description="Helical" evidence="13">
    <location>
        <begin position="9"/>
        <end position="30"/>
    </location>
</feature>
<dbReference type="Pfam" id="PF01094">
    <property type="entry name" value="ANF_receptor"/>
    <property type="match status" value="1"/>
</dbReference>
<evidence type="ECO:0000313" key="15">
    <source>
        <dbReference type="EMBL" id="OWF54252.1"/>
    </source>
</evidence>
<dbReference type="OrthoDB" id="425344at2759"/>
<evidence type="ECO:0000256" key="4">
    <source>
        <dbReference type="ARBA" id="ARBA00022692"/>
    </source>
</evidence>
<evidence type="ECO:0000256" key="11">
    <source>
        <dbReference type="ARBA" id="ARBA00023180"/>
    </source>
</evidence>
<gene>
    <name evidence="15" type="ORF">KP79_PYT10925</name>
</gene>
<feature type="domain" description="G-protein coupled receptors family 3 profile" evidence="14">
    <location>
        <begin position="597"/>
        <end position="863"/>
    </location>
</feature>
<dbReference type="InterPro" id="IPR038550">
    <property type="entry name" value="GPCR_3_9-Cys_sf"/>
</dbReference>
<keyword evidence="5" id="KW-0732">Signal</keyword>
<dbReference type="Gene3D" id="2.10.50.30">
    <property type="entry name" value="GPCR, family 3, nine cysteines domain"/>
    <property type="match status" value="1"/>
</dbReference>
<dbReference type="PRINTS" id="PR00593">
    <property type="entry name" value="MTABOTROPICR"/>
</dbReference>
<dbReference type="Gene3D" id="3.40.50.2300">
    <property type="match status" value="2"/>
</dbReference>
<dbReference type="InterPro" id="IPR000162">
    <property type="entry name" value="GPCR_3_mtglu_rcpt"/>
</dbReference>
<evidence type="ECO:0000256" key="13">
    <source>
        <dbReference type="SAM" id="Phobius"/>
    </source>
</evidence>
<accession>A0A210QZW7</accession>
<dbReference type="InterPro" id="IPR017979">
    <property type="entry name" value="GPCR_3_CS"/>
</dbReference>
<keyword evidence="10 15" id="KW-0675">Receptor</keyword>
<dbReference type="InterPro" id="IPR050726">
    <property type="entry name" value="mGluR"/>
</dbReference>
<dbReference type="Proteomes" id="UP000242188">
    <property type="component" value="Unassembled WGS sequence"/>
</dbReference>
<dbReference type="EMBL" id="NEDP02001128">
    <property type="protein sequence ID" value="OWF54252.1"/>
    <property type="molecule type" value="Genomic_DNA"/>
</dbReference>
<dbReference type="Pfam" id="PF00003">
    <property type="entry name" value="7tm_3"/>
    <property type="match status" value="1"/>
</dbReference>
<dbReference type="PANTHER" id="PTHR24060">
    <property type="entry name" value="METABOTROPIC GLUTAMATE RECEPTOR"/>
    <property type="match status" value="1"/>
</dbReference>
<dbReference type="FunFam" id="3.40.50.2300:FF:000009">
    <property type="entry name" value="Glutamate receptor, metabotropic 4"/>
    <property type="match status" value="1"/>
</dbReference>
<evidence type="ECO:0000256" key="9">
    <source>
        <dbReference type="ARBA" id="ARBA00023157"/>
    </source>
</evidence>
<evidence type="ECO:0000256" key="6">
    <source>
        <dbReference type="ARBA" id="ARBA00022989"/>
    </source>
</evidence>
<organism evidence="15 16">
    <name type="scientific">Mizuhopecten yessoensis</name>
    <name type="common">Japanese scallop</name>
    <name type="synonym">Patinopecten yessoensis</name>
    <dbReference type="NCBI Taxonomy" id="6573"/>
    <lineage>
        <taxon>Eukaryota</taxon>
        <taxon>Metazoa</taxon>
        <taxon>Spiralia</taxon>
        <taxon>Lophotrochozoa</taxon>
        <taxon>Mollusca</taxon>
        <taxon>Bivalvia</taxon>
        <taxon>Autobranchia</taxon>
        <taxon>Pteriomorphia</taxon>
        <taxon>Pectinida</taxon>
        <taxon>Pectinoidea</taxon>
        <taxon>Pectinidae</taxon>
        <taxon>Mizuhopecten</taxon>
    </lineage>
</organism>
<dbReference type="Pfam" id="PF07562">
    <property type="entry name" value="NCD3G"/>
    <property type="match status" value="1"/>
</dbReference>
<dbReference type="PRINTS" id="PR00248">
    <property type="entry name" value="GPCRMGR"/>
</dbReference>
<comment type="caution">
    <text evidence="15">The sequence shown here is derived from an EMBL/GenBank/DDBJ whole genome shotgun (WGS) entry which is preliminary data.</text>
</comment>
<feature type="transmembrane region" description="Helical" evidence="13">
    <location>
        <begin position="817"/>
        <end position="840"/>
    </location>
</feature>
<keyword evidence="6 13" id="KW-1133">Transmembrane helix</keyword>
<keyword evidence="7" id="KW-0297">G-protein coupled receptor</keyword>
<keyword evidence="16" id="KW-1185">Reference proteome</keyword>
<keyword evidence="8 13" id="KW-0472">Membrane</keyword>
<reference evidence="15 16" key="1">
    <citation type="journal article" date="2017" name="Nat. Ecol. Evol.">
        <title>Scallop genome provides insights into evolution of bilaterian karyotype and development.</title>
        <authorList>
            <person name="Wang S."/>
            <person name="Zhang J."/>
            <person name="Jiao W."/>
            <person name="Li J."/>
            <person name="Xun X."/>
            <person name="Sun Y."/>
            <person name="Guo X."/>
            <person name="Huan P."/>
            <person name="Dong B."/>
            <person name="Zhang L."/>
            <person name="Hu X."/>
            <person name="Sun X."/>
            <person name="Wang J."/>
            <person name="Zhao C."/>
            <person name="Wang Y."/>
            <person name="Wang D."/>
            <person name="Huang X."/>
            <person name="Wang R."/>
            <person name="Lv J."/>
            <person name="Li Y."/>
            <person name="Zhang Z."/>
            <person name="Liu B."/>
            <person name="Lu W."/>
            <person name="Hui Y."/>
            <person name="Liang J."/>
            <person name="Zhou Z."/>
            <person name="Hou R."/>
            <person name="Li X."/>
            <person name="Liu Y."/>
            <person name="Li H."/>
            <person name="Ning X."/>
            <person name="Lin Y."/>
            <person name="Zhao L."/>
            <person name="Xing Q."/>
            <person name="Dou J."/>
            <person name="Li Y."/>
            <person name="Mao J."/>
            <person name="Guo H."/>
            <person name="Dou H."/>
            <person name="Li T."/>
            <person name="Mu C."/>
            <person name="Jiang W."/>
            <person name="Fu Q."/>
            <person name="Fu X."/>
            <person name="Miao Y."/>
            <person name="Liu J."/>
            <person name="Yu Q."/>
            <person name="Li R."/>
            <person name="Liao H."/>
            <person name="Li X."/>
            <person name="Kong Y."/>
            <person name="Jiang Z."/>
            <person name="Chourrout D."/>
            <person name="Li R."/>
            <person name="Bao Z."/>
        </authorList>
    </citation>
    <scope>NUCLEOTIDE SEQUENCE [LARGE SCALE GENOMIC DNA]</scope>
    <source>
        <strain evidence="15 16">PY_sf001</strain>
    </source>
</reference>
<evidence type="ECO:0000256" key="5">
    <source>
        <dbReference type="ARBA" id="ARBA00022729"/>
    </source>
</evidence>
<dbReference type="AlphaFoldDB" id="A0A210QZW7"/>
<dbReference type="FunFam" id="2.10.50.30:FF:000001">
    <property type="entry name" value="metabotropic glutamate receptor 1"/>
    <property type="match status" value="1"/>
</dbReference>
<evidence type="ECO:0000256" key="10">
    <source>
        <dbReference type="ARBA" id="ARBA00023170"/>
    </source>
</evidence>
<comment type="subcellular location">
    <subcellularLocation>
        <location evidence="1">Cell membrane</location>
        <topology evidence="1">Multi-pass membrane protein</topology>
    </subcellularLocation>
</comment>
<dbReference type="GO" id="GO:0005886">
    <property type="term" value="C:plasma membrane"/>
    <property type="evidence" value="ECO:0007669"/>
    <property type="project" value="UniProtKB-SubCell"/>
</dbReference>
<dbReference type="STRING" id="6573.A0A210QZW7"/>
<keyword evidence="3" id="KW-1003">Cell membrane</keyword>
<evidence type="ECO:0000256" key="1">
    <source>
        <dbReference type="ARBA" id="ARBA00004651"/>
    </source>
</evidence>
<dbReference type="InterPro" id="IPR011500">
    <property type="entry name" value="GPCR_3_9-Cys_dom"/>
</dbReference>